<protein>
    <submittedName>
        <fullName evidence="1">Uncharacterized protein</fullName>
    </submittedName>
</protein>
<evidence type="ECO:0000313" key="1">
    <source>
        <dbReference type="EMBL" id="GFR07357.1"/>
    </source>
</evidence>
<reference evidence="1" key="1">
    <citation type="submission" date="2020-07" db="EMBL/GenBank/DDBJ databases">
        <title>Multicomponent nature underlies the extraordinary mechanical properties of spider dragline silk.</title>
        <authorList>
            <person name="Kono N."/>
            <person name="Nakamura H."/>
            <person name="Mori M."/>
            <person name="Yoshida Y."/>
            <person name="Ohtoshi R."/>
            <person name="Malay A.D."/>
            <person name="Moran D.A.P."/>
            <person name="Tomita M."/>
            <person name="Numata K."/>
            <person name="Arakawa K."/>
        </authorList>
    </citation>
    <scope>NUCLEOTIDE SEQUENCE</scope>
</reference>
<proteinExistence type="predicted"/>
<comment type="caution">
    <text evidence="1">The sequence shown here is derived from an EMBL/GenBank/DDBJ whole genome shotgun (WGS) entry which is preliminary data.</text>
</comment>
<organism evidence="1 2">
    <name type="scientific">Trichonephila clavata</name>
    <name type="common">Joro spider</name>
    <name type="synonym">Nephila clavata</name>
    <dbReference type="NCBI Taxonomy" id="2740835"/>
    <lineage>
        <taxon>Eukaryota</taxon>
        <taxon>Metazoa</taxon>
        <taxon>Ecdysozoa</taxon>
        <taxon>Arthropoda</taxon>
        <taxon>Chelicerata</taxon>
        <taxon>Arachnida</taxon>
        <taxon>Araneae</taxon>
        <taxon>Araneomorphae</taxon>
        <taxon>Entelegynae</taxon>
        <taxon>Araneoidea</taxon>
        <taxon>Nephilidae</taxon>
        <taxon>Trichonephila</taxon>
    </lineage>
</organism>
<dbReference type="AlphaFoldDB" id="A0A8X6LGB5"/>
<sequence>MNCRRKVHRSRLGISPETLSPGMRNDRLGSFFIVEWRRFMFVENLHDSSLWECSESTILSEMEWIFRNEFGMLCCLGNGNGCEMEKGSNRNRWIFHCIRFG</sequence>
<gene>
    <name evidence="1" type="ORF">TNCT_188371</name>
</gene>
<accession>A0A8X6LGB5</accession>
<name>A0A8X6LGB5_TRICU</name>
<dbReference type="EMBL" id="BMAO01006262">
    <property type="protein sequence ID" value="GFR07357.1"/>
    <property type="molecule type" value="Genomic_DNA"/>
</dbReference>
<dbReference type="Proteomes" id="UP000887116">
    <property type="component" value="Unassembled WGS sequence"/>
</dbReference>
<keyword evidence="2" id="KW-1185">Reference proteome</keyword>
<evidence type="ECO:0000313" key="2">
    <source>
        <dbReference type="Proteomes" id="UP000887116"/>
    </source>
</evidence>